<dbReference type="CDD" id="cd06173">
    <property type="entry name" value="MFS_MefA_like"/>
    <property type="match status" value="1"/>
</dbReference>
<dbReference type="SUPFAM" id="SSF103473">
    <property type="entry name" value="MFS general substrate transporter"/>
    <property type="match status" value="1"/>
</dbReference>
<dbReference type="InterPro" id="IPR010290">
    <property type="entry name" value="TM_effector"/>
</dbReference>
<comment type="subcellular location">
    <subcellularLocation>
        <location evidence="1">Cell membrane</location>
        <topology evidence="1">Multi-pass membrane protein</topology>
    </subcellularLocation>
</comment>
<proteinExistence type="predicted"/>
<dbReference type="InterPro" id="IPR022324">
    <property type="entry name" value="Bacilysin_exporter_BacE_put"/>
</dbReference>
<evidence type="ECO:0000256" key="7">
    <source>
        <dbReference type="SAM" id="Phobius"/>
    </source>
</evidence>
<evidence type="ECO:0000259" key="8">
    <source>
        <dbReference type="Pfam" id="PF13474"/>
    </source>
</evidence>
<keyword evidence="4 7" id="KW-0812">Transmembrane</keyword>
<dbReference type="Pfam" id="PF13474">
    <property type="entry name" value="SnoaL_3"/>
    <property type="match status" value="1"/>
</dbReference>
<dbReference type="SUPFAM" id="SSF54427">
    <property type="entry name" value="NTF2-like"/>
    <property type="match status" value="1"/>
</dbReference>
<feature type="transmembrane region" description="Helical" evidence="7">
    <location>
        <begin position="58"/>
        <end position="75"/>
    </location>
</feature>
<dbReference type="AlphaFoldDB" id="A0A3A4KTX9"/>
<keyword evidence="3" id="KW-1003">Cell membrane</keyword>
<evidence type="ECO:0000256" key="5">
    <source>
        <dbReference type="ARBA" id="ARBA00022989"/>
    </source>
</evidence>
<dbReference type="PRINTS" id="PR01988">
    <property type="entry name" value="EXPORTERBACE"/>
</dbReference>
<evidence type="ECO:0000256" key="1">
    <source>
        <dbReference type="ARBA" id="ARBA00004651"/>
    </source>
</evidence>
<dbReference type="EMBL" id="QZFU01000023">
    <property type="protein sequence ID" value="RJO73314.1"/>
    <property type="molecule type" value="Genomic_DNA"/>
</dbReference>
<dbReference type="OrthoDB" id="582586at2"/>
<feature type="transmembrane region" description="Helical" evidence="7">
    <location>
        <begin position="110"/>
        <end position="127"/>
    </location>
</feature>
<dbReference type="InterPro" id="IPR032710">
    <property type="entry name" value="NTF2-like_dom_sf"/>
</dbReference>
<dbReference type="Gene3D" id="1.20.1250.20">
    <property type="entry name" value="MFS general substrate transporter like domains"/>
    <property type="match status" value="1"/>
</dbReference>
<dbReference type="PANTHER" id="PTHR23513:SF6">
    <property type="entry name" value="MAJOR FACILITATOR SUPERFAMILY ASSOCIATED DOMAIN-CONTAINING PROTEIN"/>
    <property type="match status" value="1"/>
</dbReference>
<dbReference type="Gene3D" id="3.10.450.50">
    <property type="match status" value="1"/>
</dbReference>
<evidence type="ECO:0000313" key="10">
    <source>
        <dbReference type="Proteomes" id="UP000266677"/>
    </source>
</evidence>
<name>A0A3A4KTX9_9NOCA</name>
<feature type="domain" description="SnoaL-like" evidence="8">
    <location>
        <begin position="246"/>
        <end position="366"/>
    </location>
</feature>
<dbReference type="InterPro" id="IPR037401">
    <property type="entry name" value="SnoaL-like"/>
</dbReference>
<dbReference type="Pfam" id="PF05977">
    <property type="entry name" value="MFS_3"/>
    <property type="match status" value="1"/>
</dbReference>
<gene>
    <name evidence="9" type="ORF">D5S18_18865</name>
</gene>
<organism evidence="9 10">
    <name type="scientific">Nocardia panacis</name>
    <dbReference type="NCBI Taxonomy" id="2340916"/>
    <lineage>
        <taxon>Bacteria</taxon>
        <taxon>Bacillati</taxon>
        <taxon>Actinomycetota</taxon>
        <taxon>Actinomycetes</taxon>
        <taxon>Mycobacteriales</taxon>
        <taxon>Nocardiaceae</taxon>
        <taxon>Nocardia</taxon>
    </lineage>
</organism>
<reference evidence="9 10" key="1">
    <citation type="submission" date="2018-09" db="EMBL/GenBank/DDBJ databases">
        <title>YIM PH21274 draft genome.</title>
        <authorList>
            <person name="Miao C."/>
        </authorList>
    </citation>
    <scope>NUCLEOTIDE SEQUENCE [LARGE SCALE GENOMIC DNA]</scope>
    <source>
        <strain evidence="9 10">YIM PH 21724</strain>
    </source>
</reference>
<evidence type="ECO:0000313" key="9">
    <source>
        <dbReference type="EMBL" id="RJO73314.1"/>
    </source>
</evidence>
<dbReference type="Proteomes" id="UP000266677">
    <property type="component" value="Unassembled WGS sequence"/>
</dbReference>
<comment type="caution">
    <text evidence="9">The sequence shown here is derived from an EMBL/GenBank/DDBJ whole genome shotgun (WGS) entry which is preliminary data.</text>
</comment>
<dbReference type="NCBIfam" id="TIGR02246">
    <property type="entry name" value="SgcJ/EcaC family oxidoreductase"/>
    <property type="match status" value="1"/>
</dbReference>
<dbReference type="InterPro" id="IPR011944">
    <property type="entry name" value="Steroid_delta5-4_isomerase"/>
</dbReference>
<dbReference type="RefSeq" id="WP_120042389.1">
    <property type="nucleotide sequence ID" value="NZ_QZFU01000023.1"/>
</dbReference>
<evidence type="ECO:0000256" key="2">
    <source>
        <dbReference type="ARBA" id="ARBA00022448"/>
    </source>
</evidence>
<keyword evidence="5 7" id="KW-1133">Transmembrane helix</keyword>
<keyword evidence="10" id="KW-1185">Reference proteome</keyword>
<keyword evidence="6 7" id="KW-0472">Membrane</keyword>
<evidence type="ECO:0000256" key="6">
    <source>
        <dbReference type="ARBA" id="ARBA00023136"/>
    </source>
</evidence>
<sequence length="368" mass="40032">MDAEVRERFPLLRLPRFARFWFADSVSMFGTYITAQALQVLAVLVLGASAFELGMLRAAQWLPYLLFGLFAGVLVDRYRRKPVLLVAADISRAGLLALIPLAAYAHALRMWLLIAVVFVFGAASVLYDAAHQSFLPSLVPPELLTRANARLEQSSSVAQVAGQAMAGLLIKVAGSAAAVLADAVSYLISGLVLARMRVDERAGDNEHCRFGGWSHVGGIAGRNDWAGPTMQRNAMTITRTEDAAAIEQILADQYKAWAAGDADAFVADYAEEATVIMPGTYRRNREEIRLGMTESFATYLENSSVTDEIQDIRLLGADCAIAISKAGILFAGETEVPAGRFVHATWVLVKRDDRWLVAAYHNSPVAAR</sequence>
<keyword evidence="2" id="KW-0813">Transport</keyword>
<dbReference type="PANTHER" id="PTHR23513">
    <property type="entry name" value="INTEGRAL MEMBRANE EFFLUX PROTEIN-RELATED"/>
    <property type="match status" value="1"/>
</dbReference>
<dbReference type="GO" id="GO:0005886">
    <property type="term" value="C:plasma membrane"/>
    <property type="evidence" value="ECO:0007669"/>
    <property type="project" value="UniProtKB-SubCell"/>
</dbReference>
<evidence type="ECO:0000256" key="3">
    <source>
        <dbReference type="ARBA" id="ARBA00022475"/>
    </source>
</evidence>
<evidence type="ECO:0000256" key="4">
    <source>
        <dbReference type="ARBA" id="ARBA00022692"/>
    </source>
</evidence>
<feature type="transmembrane region" description="Helical" evidence="7">
    <location>
        <begin position="21"/>
        <end position="46"/>
    </location>
</feature>
<dbReference type="InterPro" id="IPR036259">
    <property type="entry name" value="MFS_trans_sf"/>
</dbReference>
<protein>
    <submittedName>
        <fullName evidence="9">SgcJ/EcaC family oxidoreductase</fullName>
    </submittedName>
</protein>
<accession>A0A3A4KTX9</accession>
<feature type="transmembrane region" description="Helical" evidence="7">
    <location>
        <begin position="82"/>
        <end position="104"/>
    </location>
</feature>